<keyword evidence="5 8" id="KW-0645">Protease</keyword>
<comment type="similarity">
    <text evidence="1">Belongs to the peptidase S1 family.</text>
</comment>
<dbReference type="OrthoDB" id="46524at2759"/>
<dbReference type="GO" id="GO:0006508">
    <property type="term" value="P:proteolysis"/>
    <property type="evidence" value="ECO:0007669"/>
    <property type="project" value="UniProtKB-KW"/>
</dbReference>
<evidence type="ECO:0000313" key="8">
    <source>
        <dbReference type="EMBL" id="GBG27675.1"/>
    </source>
</evidence>
<dbReference type="InterPro" id="IPR018114">
    <property type="entry name" value="TRYPSIN_HIS"/>
</dbReference>
<dbReference type="AlphaFoldDB" id="A0A2R5GAQ5"/>
<keyword evidence="3" id="KW-1015">Disulfide bond</keyword>
<dbReference type="SMART" id="SM00020">
    <property type="entry name" value="Tryp_SPc"/>
    <property type="match status" value="1"/>
</dbReference>
<keyword evidence="5" id="KW-0378">Hydrolase</keyword>
<dbReference type="PRINTS" id="PR00722">
    <property type="entry name" value="CHYMOTRYPSIN"/>
</dbReference>
<evidence type="ECO:0000256" key="1">
    <source>
        <dbReference type="ARBA" id="ARBA00007664"/>
    </source>
</evidence>
<dbReference type="PROSITE" id="PS50240">
    <property type="entry name" value="TRYPSIN_DOM"/>
    <property type="match status" value="1"/>
</dbReference>
<evidence type="ECO:0000256" key="6">
    <source>
        <dbReference type="SAM" id="MobiDB-lite"/>
    </source>
</evidence>
<comment type="caution">
    <text evidence="8">The sequence shown here is derived from an EMBL/GenBank/DDBJ whole genome shotgun (WGS) entry which is preliminary data.</text>
</comment>
<evidence type="ECO:0000313" key="9">
    <source>
        <dbReference type="Proteomes" id="UP000241890"/>
    </source>
</evidence>
<dbReference type="InterPro" id="IPR033116">
    <property type="entry name" value="TRYPSIN_SER"/>
</dbReference>
<reference evidence="8 9" key="1">
    <citation type="submission" date="2017-12" db="EMBL/GenBank/DDBJ databases">
        <title>Sequencing, de novo assembly and annotation of complete genome of a new Thraustochytrid species, strain FCC1311.</title>
        <authorList>
            <person name="Sedici K."/>
            <person name="Godart F."/>
            <person name="Aiese Cigliano R."/>
            <person name="Sanseverino W."/>
            <person name="Barakat M."/>
            <person name="Ortet P."/>
            <person name="Marechal E."/>
            <person name="Cagnac O."/>
            <person name="Amato A."/>
        </authorList>
    </citation>
    <scope>NUCLEOTIDE SEQUENCE [LARGE SCALE GENOMIC DNA]</scope>
</reference>
<sequence>MPSKRALTSLKPRIVGGYLIEASSRDWMAAMVLTEEDSGDQFICGSSYIGSSGGYHYMLTAAHCLPSSSFTAFVTFLSENLITIDNDAYSLVYPVGVQIHPDFVDHDGATENDIAIMYFQDQEPTLPTPATLAGENIALVEGENATVSGYGVTRSNGNLDYNLREAVVNLVDVDECSADYGSIAEIMSAYHLCAAAPGKDSCQGDSGGPLTVKRGEQEVLVGVVSFGVGCALARFPGVYTRIPSYETWIRETIASTSSTGDESDLRFFASPVSNISSFAPTPSPILVTETPTLPGGLAIPSGNGTHATDGTNYTDFSSGNETDLWNDTYASSDEWLAHNENDGHKYTEFEDEYSSESALDAPMNEGASGDTPSAGIRSFQSGNLLGVLSLMAHMAMA</sequence>
<keyword evidence="9" id="KW-1185">Reference proteome</keyword>
<accession>A0A2R5GAQ5</accession>
<feature type="region of interest" description="Disordered" evidence="6">
    <location>
        <begin position="349"/>
        <end position="371"/>
    </location>
</feature>
<feature type="domain" description="Peptidase S1" evidence="7">
    <location>
        <begin position="14"/>
        <end position="254"/>
    </location>
</feature>
<evidence type="ECO:0000256" key="2">
    <source>
        <dbReference type="ARBA" id="ARBA00023026"/>
    </source>
</evidence>
<dbReference type="CDD" id="cd00190">
    <property type="entry name" value="Tryp_SPc"/>
    <property type="match status" value="1"/>
</dbReference>
<dbReference type="EMBL" id="BEYU01000034">
    <property type="protein sequence ID" value="GBG27675.1"/>
    <property type="molecule type" value="Genomic_DNA"/>
</dbReference>
<dbReference type="SUPFAM" id="SSF50494">
    <property type="entry name" value="Trypsin-like serine proteases"/>
    <property type="match status" value="1"/>
</dbReference>
<keyword evidence="5" id="KW-0720">Serine protease</keyword>
<dbReference type="Gene3D" id="2.40.10.10">
    <property type="entry name" value="Trypsin-like serine proteases"/>
    <property type="match status" value="1"/>
</dbReference>
<evidence type="ECO:0000256" key="4">
    <source>
        <dbReference type="ARBA" id="ARBA00023180"/>
    </source>
</evidence>
<dbReference type="InterPro" id="IPR001314">
    <property type="entry name" value="Peptidase_S1A"/>
</dbReference>
<proteinExistence type="inferred from homology"/>
<dbReference type="Pfam" id="PF00089">
    <property type="entry name" value="Trypsin"/>
    <property type="match status" value="1"/>
</dbReference>
<dbReference type="InterPro" id="IPR009003">
    <property type="entry name" value="Peptidase_S1_PA"/>
</dbReference>
<organism evidence="8 9">
    <name type="scientific">Hondaea fermentalgiana</name>
    <dbReference type="NCBI Taxonomy" id="2315210"/>
    <lineage>
        <taxon>Eukaryota</taxon>
        <taxon>Sar</taxon>
        <taxon>Stramenopiles</taxon>
        <taxon>Bigyra</taxon>
        <taxon>Labyrinthulomycetes</taxon>
        <taxon>Thraustochytrida</taxon>
        <taxon>Thraustochytriidae</taxon>
        <taxon>Hondaea</taxon>
    </lineage>
</organism>
<dbReference type="InterPro" id="IPR043504">
    <property type="entry name" value="Peptidase_S1_PA_chymotrypsin"/>
</dbReference>
<evidence type="ECO:0000256" key="3">
    <source>
        <dbReference type="ARBA" id="ARBA00023157"/>
    </source>
</evidence>
<dbReference type="InterPro" id="IPR050430">
    <property type="entry name" value="Peptidase_S1"/>
</dbReference>
<protein>
    <submittedName>
        <fullName evidence="8">Serine protease 30</fullName>
    </submittedName>
</protein>
<keyword evidence="4" id="KW-0325">Glycoprotein</keyword>
<dbReference type="FunFam" id="2.40.10.10:FF:000002">
    <property type="entry name" value="Transmembrane protease serine"/>
    <property type="match status" value="1"/>
</dbReference>
<dbReference type="Proteomes" id="UP000241890">
    <property type="component" value="Unassembled WGS sequence"/>
</dbReference>
<gene>
    <name evidence="8" type="ORF">FCC1311_038982</name>
</gene>
<dbReference type="PANTHER" id="PTHR24276">
    <property type="entry name" value="POLYSERASE-RELATED"/>
    <property type="match status" value="1"/>
</dbReference>
<dbReference type="GO" id="GO:0004252">
    <property type="term" value="F:serine-type endopeptidase activity"/>
    <property type="evidence" value="ECO:0007669"/>
    <property type="project" value="InterPro"/>
</dbReference>
<name>A0A2R5GAQ5_9STRA</name>
<dbReference type="InterPro" id="IPR001254">
    <property type="entry name" value="Trypsin_dom"/>
</dbReference>
<dbReference type="PROSITE" id="PS00135">
    <property type="entry name" value="TRYPSIN_SER"/>
    <property type="match status" value="1"/>
</dbReference>
<keyword evidence="2" id="KW-0843">Virulence</keyword>
<dbReference type="InParanoid" id="A0A2R5GAQ5"/>
<dbReference type="PROSITE" id="PS00134">
    <property type="entry name" value="TRYPSIN_HIS"/>
    <property type="match status" value="1"/>
</dbReference>
<dbReference type="PANTHER" id="PTHR24276:SF98">
    <property type="entry name" value="FI18310P1-RELATED"/>
    <property type="match status" value="1"/>
</dbReference>
<evidence type="ECO:0000256" key="5">
    <source>
        <dbReference type="RuleBase" id="RU363034"/>
    </source>
</evidence>
<evidence type="ECO:0000259" key="7">
    <source>
        <dbReference type="PROSITE" id="PS50240"/>
    </source>
</evidence>